<organism evidence="1 2">
    <name type="scientific">Cryptosporangium phraense</name>
    <dbReference type="NCBI Taxonomy" id="2593070"/>
    <lineage>
        <taxon>Bacteria</taxon>
        <taxon>Bacillati</taxon>
        <taxon>Actinomycetota</taxon>
        <taxon>Actinomycetes</taxon>
        <taxon>Cryptosporangiales</taxon>
        <taxon>Cryptosporangiaceae</taxon>
        <taxon>Cryptosporangium</taxon>
    </lineage>
</organism>
<dbReference type="Proteomes" id="UP000317982">
    <property type="component" value="Unassembled WGS sequence"/>
</dbReference>
<dbReference type="RefSeq" id="WP_142706864.1">
    <property type="nucleotide sequence ID" value="NZ_VIRS01000017.1"/>
</dbReference>
<protein>
    <submittedName>
        <fullName evidence="1">Extracellular solute-binding protein</fullName>
    </submittedName>
</protein>
<dbReference type="PROSITE" id="PS51257">
    <property type="entry name" value="PROKAR_LIPOPROTEIN"/>
    <property type="match status" value="1"/>
</dbReference>
<dbReference type="InterPro" id="IPR006059">
    <property type="entry name" value="SBP"/>
</dbReference>
<gene>
    <name evidence="1" type="ORF">FL583_22955</name>
</gene>
<dbReference type="AlphaFoldDB" id="A0A545AMN6"/>
<evidence type="ECO:0000313" key="1">
    <source>
        <dbReference type="EMBL" id="TQS42556.1"/>
    </source>
</evidence>
<keyword evidence="2" id="KW-1185">Reference proteome</keyword>
<name>A0A545AMN6_9ACTN</name>
<dbReference type="OrthoDB" id="4393730at2"/>
<comment type="caution">
    <text evidence="1">The sequence shown here is derived from an EMBL/GenBank/DDBJ whole genome shotgun (WGS) entry which is preliminary data.</text>
</comment>
<reference evidence="1 2" key="1">
    <citation type="submission" date="2019-07" db="EMBL/GenBank/DDBJ databases">
        <title>Cryptosporangium phraense sp. nov., isolated from plant litter.</title>
        <authorList>
            <person name="Suriyachadkun C."/>
        </authorList>
    </citation>
    <scope>NUCLEOTIDE SEQUENCE [LARGE SCALE GENOMIC DNA]</scope>
    <source>
        <strain evidence="1 2">A-T 5661</strain>
    </source>
</reference>
<accession>A0A545AMN6</accession>
<dbReference type="PROSITE" id="PS51318">
    <property type="entry name" value="TAT"/>
    <property type="match status" value="1"/>
</dbReference>
<dbReference type="Pfam" id="PF01547">
    <property type="entry name" value="SBP_bac_1"/>
    <property type="match status" value="1"/>
</dbReference>
<dbReference type="InterPro" id="IPR006311">
    <property type="entry name" value="TAT_signal"/>
</dbReference>
<dbReference type="EMBL" id="VIRS01000017">
    <property type="protein sequence ID" value="TQS42556.1"/>
    <property type="molecule type" value="Genomic_DNA"/>
</dbReference>
<dbReference type="Gene3D" id="3.40.190.10">
    <property type="entry name" value="Periplasmic binding protein-like II"/>
    <property type="match status" value="1"/>
</dbReference>
<dbReference type="InParanoid" id="A0A545AMN6"/>
<dbReference type="SUPFAM" id="SSF53850">
    <property type="entry name" value="Periplasmic binding protein-like II"/>
    <property type="match status" value="1"/>
</dbReference>
<dbReference type="PANTHER" id="PTHR43649:SF14">
    <property type="entry name" value="BLR3389 PROTEIN"/>
    <property type="match status" value="1"/>
</dbReference>
<sequence length="443" mass="47173">MTSPPRFSRRTLLGGAAGIGALAALSGCGSVLDGLSTAGESADTLQYWDLFGGGDGVRMQSMLDTYRKQNPGITLKGTTFNWGNPYYTKLSLATVGNKPPDVAVAHLTRAKSMVEGDLLQELTPDALERAGLSADKFNSKVWQAGLVDGKSYVIPLDTHPFVMFYNTEICKKAGLLGADGLLTPFKGEAAFLDAMKKAKAASGGYAGAIALGSEVVTAWRAFQSLYSQLGGQVLADNGTKVVLDDEKALRTLTFLRSLTKSGLFPEATDYQGSIADFAAGRTAFLFQGEWEITTFQTAKTPFSMTLFPHVFDEGPYAVQADSHTLVVPKSPKLTPARLDRALAFVRNLLDQSKTWAEGGHVPAWLPYRDSAEYKALQPQAQYAAAADSAAYDPAGWYSGSGSNFETVTGSAVGATMAGLTEPRQALDDMRTKLDNLAATASPI</sequence>
<dbReference type="InterPro" id="IPR050490">
    <property type="entry name" value="Bact_solute-bd_prot1"/>
</dbReference>
<dbReference type="PANTHER" id="PTHR43649">
    <property type="entry name" value="ARABINOSE-BINDING PROTEIN-RELATED"/>
    <property type="match status" value="1"/>
</dbReference>
<proteinExistence type="predicted"/>
<evidence type="ECO:0000313" key="2">
    <source>
        <dbReference type="Proteomes" id="UP000317982"/>
    </source>
</evidence>